<dbReference type="InterPro" id="IPR016007">
    <property type="entry name" value="Alpha_rhamnosid"/>
</dbReference>
<dbReference type="InterPro" id="IPR008928">
    <property type="entry name" value="6-hairpin_glycosidase_sf"/>
</dbReference>
<keyword evidence="3" id="KW-0378">Hydrolase</keyword>
<evidence type="ECO:0000259" key="5">
    <source>
        <dbReference type="Pfam" id="PF05592"/>
    </source>
</evidence>
<dbReference type="InterPro" id="IPR012341">
    <property type="entry name" value="6hp_glycosidase-like_sf"/>
</dbReference>
<evidence type="ECO:0000256" key="2">
    <source>
        <dbReference type="ARBA" id="ARBA00012652"/>
    </source>
</evidence>
<dbReference type="InterPro" id="IPR006311">
    <property type="entry name" value="TAT_signal"/>
</dbReference>
<dbReference type="Pfam" id="PF05592">
    <property type="entry name" value="Bac_rhamnosid"/>
    <property type="match status" value="1"/>
</dbReference>
<sequence length="1237" mass="129297">MPATTSRRLAGAATTLACVAALLVGGGAPAHAAPVNLAGANWIWYPEGNATVSVPAATRYLRRTFTAPSGVVSEAQLVVTGDDSVDVWLNGVPLASSANVVDSWRQALYVDLAGALRPGAANTLAVAARNTAAGPAGVLGRLRVVTAGGTVELVTDGAWKAANNVGPDWTEPATSDAAWPAAQVAAGYGTGPWGSGVTGPDVAAVSPLAVTAPTTERRVTPIGIDAARPRFGWKAGGPANSELMQSAYQLIVSTTEAGAQGGTGDVWDSGRVVSGRSVDAAYGGAALASRTRYWWRARVWDTQGRRGAWGPVSWFETGQYNPATNWQAAFVGSSAAVPALAGATWIWYPEGDPGASAPIATRYLRRTFTLPAGAVSRATLTVTGDDTADVWVNGTQVSTSPRVYESWKTAAVVDVTGRVQAGSNTIAVSTENTTVSPAGMIAALEVVGAAGTTRVVTDAAWKASQTAPAGWQNPGFADGAWPAARAIAGYGAGPWGSQVSVVRGAPYLRKGFALTKPVASARLMVTALGLHETRINGAKVGGEALAPGWTDYNRRVQYRMLDVTAQVRQGDNAIGAYLGNGWYSGSLGMGGNQRYGTQPWYSADLVVRHTDGTTTTVRTDGSWRTSPSPIRFDDIYHGEEYDARGARAGWDQPGFDDSGWAAATVRSGAKPNLVAAVDPGVAVQATVPAMAVTQPQPGVWVVDLGQNFAGWNRLRVRGPAGTTVTMRHAEVLNPDGTVYTANLRAARATDRFTLAGTGADEVYEPRFTVHGYRYVELTGFPGTPSLSTVTGLAAWTNGAASGSFTTSNALVNQIQRNIIWGQRSNMLTIPTDCPQRDERLGWTGDIAAFVGTSTFNMNVHGLLDKFTDDLTDAQRADGAFTDVAPAVCCGAGTAGWGDAGVIVPYTVWQRYGDVRIVDENFEAMRRWVDYSRSTSGADLIRNQWTYGDWLNVGDNTANDLISTAYFGYTARLVSRMAAATGRTAEAASYGALADQVATAFTNRFVAADGTVSGNTQTGYVLALSFGLVPAARVQAVADKLAAKVASRSGHLSVGFLGVENLLPVLADNGHLATAYQVLLQPDYPGWGYMSARGGTTIWERWDGIRTDGSFQDPGMNSFNHYGLGSVGDFLYRSVGGVGPDPRDPGYRRLVIAPRPGGGLTSGRADLQTPYGRALSDWSVAGGTLTLRVEVPANSTATVRVPAPSAAAVTAPPQAVLMGYASGAAVFQVAAGAYTFTA</sequence>
<dbReference type="RefSeq" id="WP_203704270.1">
    <property type="nucleotide sequence ID" value="NZ_BONC01000028.1"/>
</dbReference>
<evidence type="ECO:0000256" key="4">
    <source>
        <dbReference type="SAM" id="SignalP"/>
    </source>
</evidence>
<dbReference type="Gene3D" id="1.50.10.10">
    <property type="match status" value="1"/>
</dbReference>
<dbReference type="Proteomes" id="UP000624325">
    <property type="component" value="Unassembled WGS sequence"/>
</dbReference>
<dbReference type="EC" id="3.2.1.40" evidence="2"/>
<organism evidence="9 10">
    <name type="scientific">Asanoa iriomotensis</name>
    <dbReference type="NCBI Taxonomy" id="234613"/>
    <lineage>
        <taxon>Bacteria</taxon>
        <taxon>Bacillati</taxon>
        <taxon>Actinomycetota</taxon>
        <taxon>Actinomycetes</taxon>
        <taxon>Micromonosporales</taxon>
        <taxon>Micromonosporaceae</taxon>
        <taxon>Asanoa</taxon>
    </lineage>
</organism>
<dbReference type="InterPro" id="IPR013783">
    <property type="entry name" value="Ig-like_fold"/>
</dbReference>
<comment type="caution">
    <text evidence="9">The sequence shown here is derived from an EMBL/GenBank/DDBJ whole genome shotgun (WGS) entry which is preliminary data.</text>
</comment>
<dbReference type="PROSITE" id="PS51318">
    <property type="entry name" value="TAT"/>
    <property type="match status" value="1"/>
</dbReference>
<evidence type="ECO:0000259" key="8">
    <source>
        <dbReference type="Pfam" id="PF17390"/>
    </source>
</evidence>
<evidence type="ECO:0000313" key="9">
    <source>
        <dbReference type="EMBL" id="GIF57943.1"/>
    </source>
</evidence>
<feature type="signal peptide" evidence="4">
    <location>
        <begin position="1"/>
        <end position="32"/>
    </location>
</feature>
<comment type="catalytic activity">
    <reaction evidence="1">
        <text>Hydrolysis of terminal non-reducing alpha-L-rhamnose residues in alpha-L-rhamnosides.</text>
        <dbReference type="EC" id="3.2.1.40"/>
    </reaction>
</comment>
<dbReference type="Pfam" id="PF17389">
    <property type="entry name" value="Bac_rhamnosid6H"/>
    <property type="match status" value="1"/>
</dbReference>
<dbReference type="Pfam" id="PF17390">
    <property type="entry name" value="Bac_rhamnosid_C"/>
    <property type="match status" value="1"/>
</dbReference>
<dbReference type="InterPro" id="IPR013737">
    <property type="entry name" value="Bac_rhamnosid_N"/>
</dbReference>
<feature type="domain" description="Alpha-L-rhamnosidase C-terminal" evidence="8">
    <location>
        <begin position="1140"/>
        <end position="1206"/>
    </location>
</feature>
<dbReference type="Gene3D" id="2.60.120.260">
    <property type="entry name" value="Galactose-binding domain-like"/>
    <property type="match status" value="4"/>
</dbReference>
<evidence type="ECO:0000256" key="1">
    <source>
        <dbReference type="ARBA" id="ARBA00001445"/>
    </source>
</evidence>
<dbReference type="Pfam" id="PF08531">
    <property type="entry name" value="Bac_rhamnosid_N"/>
    <property type="match status" value="1"/>
</dbReference>
<dbReference type="InterPro" id="IPR008902">
    <property type="entry name" value="Rhamnosid_concanavalin"/>
</dbReference>
<proteinExistence type="predicted"/>
<evidence type="ECO:0000259" key="6">
    <source>
        <dbReference type="Pfam" id="PF08531"/>
    </source>
</evidence>
<feature type="chain" id="PRO_5046105674" description="alpha-L-rhamnosidase" evidence="4">
    <location>
        <begin position="33"/>
        <end position="1237"/>
    </location>
</feature>
<keyword evidence="10" id="KW-1185">Reference proteome</keyword>
<evidence type="ECO:0000256" key="3">
    <source>
        <dbReference type="ARBA" id="ARBA00022801"/>
    </source>
</evidence>
<dbReference type="InterPro" id="IPR035398">
    <property type="entry name" value="Bac_rhamnosid_C"/>
</dbReference>
<feature type="domain" description="Bacterial alpha-L-rhamnosidase N-terminal" evidence="6">
    <location>
        <begin position="516"/>
        <end position="683"/>
    </location>
</feature>
<name>A0ABQ4C592_9ACTN</name>
<feature type="domain" description="Alpha-L-rhamnosidase concanavalin-like" evidence="5">
    <location>
        <begin position="695"/>
        <end position="792"/>
    </location>
</feature>
<accession>A0ABQ4C592</accession>
<feature type="domain" description="Alpha-L-rhamnosidase six-hairpin glycosidase" evidence="7">
    <location>
        <begin position="801"/>
        <end position="1134"/>
    </location>
</feature>
<dbReference type="PANTHER" id="PTHR33307">
    <property type="entry name" value="ALPHA-RHAMNOSIDASE (EUROFUNG)"/>
    <property type="match status" value="1"/>
</dbReference>
<dbReference type="Pfam" id="PF25788">
    <property type="entry name" value="Ig_Rha78A_N"/>
    <property type="match status" value="1"/>
</dbReference>
<dbReference type="EMBL" id="BONC01000028">
    <property type="protein sequence ID" value="GIF57943.1"/>
    <property type="molecule type" value="Genomic_DNA"/>
</dbReference>
<dbReference type="InterPro" id="IPR008979">
    <property type="entry name" value="Galactose-bd-like_sf"/>
</dbReference>
<protein>
    <recommendedName>
        <fullName evidence="2">alpha-L-rhamnosidase</fullName>
        <ecNumber evidence="2">3.2.1.40</ecNumber>
    </recommendedName>
</protein>
<evidence type="ECO:0000313" key="10">
    <source>
        <dbReference type="Proteomes" id="UP000624325"/>
    </source>
</evidence>
<dbReference type="SUPFAM" id="SSF48208">
    <property type="entry name" value="Six-hairpin glycosidases"/>
    <property type="match status" value="1"/>
</dbReference>
<dbReference type="Gene3D" id="2.60.40.10">
    <property type="entry name" value="Immunoglobulins"/>
    <property type="match status" value="1"/>
</dbReference>
<dbReference type="PANTHER" id="PTHR33307:SF6">
    <property type="entry name" value="ALPHA-RHAMNOSIDASE (EUROFUNG)-RELATED"/>
    <property type="match status" value="1"/>
</dbReference>
<gene>
    <name evidence="9" type="ORF">Air01nite_40380</name>
</gene>
<dbReference type="Gene3D" id="2.60.420.10">
    <property type="entry name" value="Maltose phosphorylase, domain 3"/>
    <property type="match status" value="1"/>
</dbReference>
<dbReference type="SUPFAM" id="SSF49785">
    <property type="entry name" value="Galactose-binding domain-like"/>
    <property type="match status" value="2"/>
</dbReference>
<reference evidence="9 10" key="1">
    <citation type="submission" date="2021-01" db="EMBL/GenBank/DDBJ databases">
        <title>Whole genome shotgun sequence of Asanoa iriomotensis NBRC 100142.</title>
        <authorList>
            <person name="Komaki H."/>
            <person name="Tamura T."/>
        </authorList>
    </citation>
    <scope>NUCLEOTIDE SEQUENCE [LARGE SCALE GENOMIC DNA]</scope>
    <source>
        <strain evidence="9 10">NBRC 100142</strain>
    </source>
</reference>
<dbReference type="InterPro" id="IPR035396">
    <property type="entry name" value="Bac_rhamnosid6H"/>
</dbReference>
<keyword evidence="4" id="KW-0732">Signal</keyword>
<evidence type="ECO:0000259" key="7">
    <source>
        <dbReference type="Pfam" id="PF17389"/>
    </source>
</evidence>